<dbReference type="PROSITE" id="PS00379">
    <property type="entry name" value="CDP_ALCOHOL_P_TRANSF"/>
    <property type="match status" value="1"/>
</dbReference>
<feature type="transmembrane region" description="Helical" evidence="3">
    <location>
        <begin position="34"/>
        <end position="54"/>
    </location>
</feature>
<accession>A0ABU2Y2J1</accession>
<dbReference type="RefSeq" id="WP_311592099.1">
    <property type="nucleotide sequence ID" value="NZ_JAVRHV010000001.1"/>
</dbReference>
<organism evidence="4 5">
    <name type="scientific">Urechidicola vernalis</name>
    <dbReference type="NCBI Taxonomy" id="3075600"/>
    <lineage>
        <taxon>Bacteria</taxon>
        <taxon>Pseudomonadati</taxon>
        <taxon>Bacteroidota</taxon>
        <taxon>Flavobacteriia</taxon>
        <taxon>Flavobacteriales</taxon>
        <taxon>Flavobacteriaceae</taxon>
        <taxon>Urechidicola</taxon>
    </lineage>
</organism>
<keyword evidence="1 2" id="KW-0808">Transferase</keyword>
<dbReference type="Gene3D" id="1.20.120.1760">
    <property type="match status" value="1"/>
</dbReference>
<dbReference type="Pfam" id="PF01066">
    <property type="entry name" value="CDP-OH_P_transf"/>
    <property type="match status" value="1"/>
</dbReference>
<keyword evidence="5" id="KW-1185">Reference proteome</keyword>
<sequence>MRKHIPNLLTLLNLLAGIIAVIFAVEGYLIPAGILVLLGIFFDFFDGFVARLLGVQGELGKQLDSLADVVTSGVVPGIVMFQLLKTSIGGWDGISLMPSIFLQEGYSFLPFLGFVISLASAYRLANFNIDTRQSSSFIGVPTPANTIFVISLPFILSYGSNDFINDIILNKWFLIAVTLIGSYLMNADIPLFSLKFKDYSLKNNGIKYSFLGLSVLMIVLLQFVAVPLIIILYVLLSLLENSKKANSN</sequence>
<gene>
    <name evidence="4" type="ORF">RM519_03235</name>
</gene>
<dbReference type="InterPro" id="IPR000462">
    <property type="entry name" value="CDP-OH_P_trans"/>
</dbReference>
<feature type="transmembrane region" description="Helical" evidence="3">
    <location>
        <begin position="137"/>
        <end position="156"/>
    </location>
</feature>
<reference evidence="4 5" key="1">
    <citation type="submission" date="2023-09" db="EMBL/GenBank/DDBJ databases">
        <authorList>
            <person name="Rey-Velasco X."/>
        </authorList>
    </citation>
    <scope>NUCLEOTIDE SEQUENCE [LARGE SCALE GENOMIC DNA]</scope>
    <source>
        <strain evidence="4 5">P050</strain>
    </source>
</reference>
<evidence type="ECO:0000256" key="2">
    <source>
        <dbReference type="RuleBase" id="RU003750"/>
    </source>
</evidence>
<dbReference type="EMBL" id="JAVRHV010000001">
    <property type="protein sequence ID" value="MDT0552252.1"/>
    <property type="molecule type" value="Genomic_DNA"/>
</dbReference>
<dbReference type="Proteomes" id="UP001252186">
    <property type="component" value="Unassembled WGS sequence"/>
</dbReference>
<feature type="transmembrane region" description="Helical" evidence="3">
    <location>
        <begin position="105"/>
        <end position="125"/>
    </location>
</feature>
<name>A0ABU2Y2J1_9FLAO</name>
<dbReference type="InterPro" id="IPR043130">
    <property type="entry name" value="CDP-OH_PTrfase_TM_dom"/>
</dbReference>
<evidence type="ECO:0000313" key="4">
    <source>
        <dbReference type="EMBL" id="MDT0552252.1"/>
    </source>
</evidence>
<evidence type="ECO:0000313" key="5">
    <source>
        <dbReference type="Proteomes" id="UP001252186"/>
    </source>
</evidence>
<keyword evidence="3" id="KW-1133">Transmembrane helix</keyword>
<feature type="transmembrane region" description="Helical" evidence="3">
    <location>
        <begin position="208"/>
        <end position="236"/>
    </location>
</feature>
<comment type="caution">
    <text evidence="4">The sequence shown here is derived from an EMBL/GenBank/DDBJ whole genome shotgun (WGS) entry which is preliminary data.</text>
</comment>
<feature type="transmembrane region" description="Helical" evidence="3">
    <location>
        <begin position="168"/>
        <end position="187"/>
    </location>
</feature>
<proteinExistence type="inferred from homology"/>
<keyword evidence="3" id="KW-0812">Transmembrane</keyword>
<evidence type="ECO:0000256" key="3">
    <source>
        <dbReference type="SAM" id="Phobius"/>
    </source>
</evidence>
<comment type="similarity">
    <text evidence="2">Belongs to the CDP-alcohol phosphatidyltransferase class-I family.</text>
</comment>
<dbReference type="InterPro" id="IPR048254">
    <property type="entry name" value="CDP_ALCOHOL_P_TRANSF_CS"/>
</dbReference>
<protein>
    <submittedName>
        <fullName evidence="4">CDP-alcohol phosphatidyltransferase family protein</fullName>
    </submittedName>
</protein>
<evidence type="ECO:0000256" key="1">
    <source>
        <dbReference type="ARBA" id="ARBA00022679"/>
    </source>
</evidence>
<keyword evidence="3" id="KW-0472">Membrane</keyword>